<evidence type="ECO:0000256" key="1">
    <source>
        <dbReference type="ARBA" id="ARBA00022485"/>
    </source>
</evidence>
<dbReference type="Pfam" id="PF13534">
    <property type="entry name" value="Fer4_17"/>
    <property type="match status" value="1"/>
</dbReference>
<sequence length="786" mass="89307">MKRTEIRAYEDRCTQSDPPACESRCPVHVDVKQMMLHMQKGELEEALRVYQKKIPFPRIISSVCDQPCQDVCMRKEMGGSLQIREIEKTCTTLGIIATKKIRIFKKTDHRVAVIGAGLSGLTAALLLYEKGHVVHVYEKKAEIGGQIRGFSSERLPKQLIDEDFDFLKSTGIQFFMGCEIGRDKPFDTIIDAYDAVFLGMGTMQAGMVATGKTQSLEIDLQTLSTEVSGVFAGGSMTRNQADYSPITSIAEGRSAAISIDRFVKKVSLTEGRHHEGAYKTRLYTNIQSVEHWAPVPPVDEGGGYSADEAAAEAARCIQCECMECVKSCKFLQSYGSYPKKYVREIANNVNIMMGIRQTKHMVNSCTYCGLCEERCPNALNMGEVCATAKEELVAKNAMPEAIHDFPIRDMQFSNSDYFQLFRHQPGMKSSQYMFYPGCQIAALAPEHVMKAYEYLTTHLAGGVGLYLGCCGAPAAWAGRDPLFKNTLEIFTKTWEEAGKPLIITACSTCHKIFKEALSDHVVQSIWEIYCQRGLPFQGTPAGHHRKISIHDACTAKNEPRVHQAVRHILISKGFEIQELPFSGEKSKCCGYGGLVSFANRQLAQEMVADRIGESQQDYIVYCQMCHDYFSKQGKTCWHIFDLIHRDLSQEDWRGESNQLTFSQRHENRIKLKQRLLKEVWRDDMDRQPEDHESIVVRFSPKMEQVMNDRLILLSDIQQVIYHAETTNNKIYHPNNNHYTAKLRPGIITYWVEYSIEETSFLVHKAYSHRLEINRQVKENEHRKYSL</sequence>
<keyword evidence="5" id="KW-0411">Iron-sulfur</keyword>
<proteinExistence type="predicted"/>
<reference evidence="8" key="1">
    <citation type="submission" date="2017-05" db="EMBL/GenBank/DDBJ databases">
        <authorList>
            <person name="Varghese N."/>
            <person name="Submissions S."/>
        </authorList>
    </citation>
    <scope>NUCLEOTIDE SEQUENCE</scope>
    <source>
        <strain evidence="8">Su22</strain>
    </source>
</reference>
<dbReference type="SUPFAM" id="SSF46548">
    <property type="entry name" value="alpha-helical ferredoxin"/>
    <property type="match status" value="2"/>
</dbReference>
<evidence type="ECO:0000313" key="9">
    <source>
        <dbReference type="Proteomes" id="UP001158066"/>
    </source>
</evidence>
<dbReference type="PANTHER" id="PTHR43255">
    <property type="entry name" value="IRON-SULFUR-BINDING OXIDOREDUCTASE FADF-RELATED-RELATED"/>
    <property type="match status" value="1"/>
</dbReference>
<dbReference type="RefSeq" id="WP_283407668.1">
    <property type="nucleotide sequence ID" value="NZ_FXUF01000001.1"/>
</dbReference>
<dbReference type="NCBIfam" id="NF045663">
    <property type="entry name" value="diclust_near_Sec"/>
    <property type="match status" value="1"/>
</dbReference>
<keyword evidence="6" id="KW-0812">Transmembrane</keyword>
<evidence type="ECO:0000256" key="2">
    <source>
        <dbReference type="ARBA" id="ARBA00022723"/>
    </source>
</evidence>
<evidence type="ECO:0000256" key="3">
    <source>
        <dbReference type="ARBA" id="ARBA00023002"/>
    </source>
</evidence>
<evidence type="ECO:0000313" key="8">
    <source>
        <dbReference type="EMBL" id="SMP40020.1"/>
    </source>
</evidence>
<feature type="domain" description="4Fe-4S ferredoxin-type" evidence="7">
    <location>
        <begin position="356"/>
        <end position="384"/>
    </location>
</feature>
<dbReference type="InterPro" id="IPR004017">
    <property type="entry name" value="Cys_rich_dom"/>
</dbReference>
<dbReference type="InterPro" id="IPR051460">
    <property type="entry name" value="HdrC_iron-sulfur_subunit"/>
</dbReference>
<dbReference type="Gene3D" id="3.50.50.60">
    <property type="entry name" value="FAD/NAD(P)-binding domain"/>
    <property type="match status" value="1"/>
</dbReference>
<keyword evidence="9" id="KW-1185">Reference proteome</keyword>
<dbReference type="Pfam" id="PF02754">
    <property type="entry name" value="CCG"/>
    <property type="match status" value="2"/>
</dbReference>
<keyword evidence="4" id="KW-0408">Iron</keyword>
<dbReference type="InterPro" id="IPR009051">
    <property type="entry name" value="Helical_ferredxn"/>
</dbReference>
<dbReference type="InterPro" id="IPR017896">
    <property type="entry name" value="4Fe4S_Fe-S-bd"/>
</dbReference>
<name>A0AA46AHH9_9CLOT</name>
<dbReference type="PROSITE" id="PS51379">
    <property type="entry name" value="4FE4S_FER_2"/>
    <property type="match status" value="1"/>
</dbReference>
<evidence type="ECO:0000256" key="6">
    <source>
        <dbReference type="SAM" id="Phobius"/>
    </source>
</evidence>
<evidence type="ECO:0000259" key="7">
    <source>
        <dbReference type="PROSITE" id="PS51379"/>
    </source>
</evidence>
<comment type="caution">
    <text evidence="8">The sequence shown here is derived from an EMBL/GenBank/DDBJ whole genome shotgun (WGS) entry which is preliminary data.</text>
</comment>
<dbReference type="Pfam" id="PF13450">
    <property type="entry name" value="NAD_binding_8"/>
    <property type="match status" value="1"/>
</dbReference>
<dbReference type="InterPro" id="IPR017900">
    <property type="entry name" value="4Fe4S_Fe_S_CS"/>
</dbReference>
<dbReference type="EMBL" id="FXUF01000001">
    <property type="protein sequence ID" value="SMP40020.1"/>
    <property type="molecule type" value="Genomic_DNA"/>
</dbReference>
<dbReference type="GO" id="GO:0016491">
    <property type="term" value="F:oxidoreductase activity"/>
    <property type="evidence" value="ECO:0007669"/>
    <property type="project" value="UniProtKB-KW"/>
</dbReference>
<dbReference type="GO" id="GO:0051539">
    <property type="term" value="F:4 iron, 4 sulfur cluster binding"/>
    <property type="evidence" value="ECO:0007669"/>
    <property type="project" value="UniProtKB-KW"/>
</dbReference>
<dbReference type="PROSITE" id="PS00198">
    <property type="entry name" value="4FE4S_FER_1"/>
    <property type="match status" value="1"/>
</dbReference>
<keyword evidence="2" id="KW-0479">Metal-binding</keyword>
<dbReference type="SUPFAM" id="SSF51971">
    <property type="entry name" value="Nucleotide-binding domain"/>
    <property type="match status" value="1"/>
</dbReference>
<organism evidence="8 9">
    <name type="scientific">Anoxynatronum buryatiense</name>
    <dbReference type="NCBI Taxonomy" id="489973"/>
    <lineage>
        <taxon>Bacteria</taxon>
        <taxon>Bacillati</taxon>
        <taxon>Bacillota</taxon>
        <taxon>Clostridia</taxon>
        <taxon>Eubacteriales</taxon>
        <taxon>Clostridiaceae</taxon>
        <taxon>Anoxynatronum</taxon>
    </lineage>
</organism>
<dbReference type="PANTHER" id="PTHR43255:SF1">
    <property type="entry name" value="IRON-SULFUR-BINDING OXIDOREDUCTASE FADF-RELATED"/>
    <property type="match status" value="1"/>
</dbReference>
<protein>
    <submittedName>
        <fullName evidence="8">Aldehyde dehydrogenase, iron-sulfur subunit</fullName>
    </submittedName>
</protein>
<dbReference type="Proteomes" id="UP001158066">
    <property type="component" value="Unassembled WGS sequence"/>
</dbReference>
<keyword evidence="6" id="KW-0472">Membrane</keyword>
<keyword evidence="6" id="KW-1133">Transmembrane helix</keyword>
<feature type="transmembrane region" description="Helical" evidence="6">
    <location>
        <begin position="109"/>
        <end position="128"/>
    </location>
</feature>
<evidence type="ECO:0000256" key="5">
    <source>
        <dbReference type="ARBA" id="ARBA00023014"/>
    </source>
</evidence>
<dbReference type="InterPro" id="IPR036188">
    <property type="entry name" value="FAD/NAD-bd_sf"/>
</dbReference>
<dbReference type="GO" id="GO:0046872">
    <property type="term" value="F:metal ion binding"/>
    <property type="evidence" value="ECO:0007669"/>
    <property type="project" value="UniProtKB-KW"/>
</dbReference>
<dbReference type="GO" id="GO:0005886">
    <property type="term" value="C:plasma membrane"/>
    <property type="evidence" value="ECO:0007669"/>
    <property type="project" value="TreeGrafter"/>
</dbReference>
<dbReference type="PRINTS" id="PR00419">
    <property type="entry name" value="ADXRDTASE"/>
</dbReference>
<keyword evidence="1" id="KW-0004">4Fe-4S</keyword>
<accession>A0AA46AHH9</accession>
<evidence type="ECO:0000256" key="4">
    <source>
        <dbReference type="ARBA" id="ARBA00023004"/>
    </source>
</evidence>
<keyword evidence="3" id="KW-0560">Oxidoreductase</keyword>
<dbReference type="Pfam" id="PF14691">
    <property type="entry name" value="Fer4_20"/>
    <property type="match status" value="1"/>
</dbReference>
<dbReference type="AlphaFoldDB" id="A0AA46AHH9"/>
<gene>
    <name evidence="8" type="ORF">SAMN06296020_101315</name>
</gene>
<dbReference type="InterPro" id="IPR028261">
    <property type="entry name" value="DPD_II"/>
</dbReference>
<dbReference type="Gene3D" id="1.10.1060.10">
    <property type="entry name" value="Alpha-helical ferredoxin"/>
    <property type="match status" value="2"/>
</dbReference>